<proteinExistence type="predicted"/>
<feature type="compositionally biased region" description="Acidic residues" evidence="1">
    <location>
        <begin position="646"/>
        <end position="678"/>
    </location>
</feature>
<dbReference type="STRING" id="30019.A0A0M4F7K9"/>
<dbReference type="OrthoDB" id="7862313at2759"/>
<dbReference type="InterPro" id="IPR011989">
    <property type="entry name" value="ARM-like"/>
</dbReference>
<dbReference type="SUPFAM" id="SSF48371">
    <property type="entry name" value="ARM repeat"/>
    <property type="match status" value="2"/>
</dbReference>
<dbReference type="Gene3D" id="1.25.10.10">
    <property type="entry name" value="Leucine-rich Repeat Variant"/>
    <property type="match status" value="1"/>
</dbReference>
<sequence length="1097" mass="122397">MDELKEQNEEQLLGLLKDAISPIAERARASSEQLRTQCVDAESMLRLCDVLGDIKYTPGLRKCAGNTLRQRLMQQQAWQELQPQLPAAQSRLMTALKSLRSDDDEALQLAVVQNVAQLMQLQLDNDVREWNEQLFELLAAHCKLAEQQLLSLSLLKLLLSSAPKLCEQYLPQMQRILLQGVQQSCNEATPLSELLLSAWSLAIPLYSKQCAHCLEQLSASVCPIVQLTRVFAREPHPRRSCRGLQTLQKLLKHAPEQVWPQLPLLLNELCQLSGDVYLSDELRTQALLTLKSCVQSRRRQIIRLKLMDRLLMTLHQLLAVPPALSSAGEELYFGSTRSALAEATQILIHIASESNTARVAERALRLMQPQLASQRTALQRLAALLFLALMTQGFSDMLPAKPLQGFIATLATGFADEERVVRRAAHFALSIMAECLQPEITKQAAQLMPLFTQYIDQLSDEQRRSDIEPSTQTRMFCTLEIYCESLQPHLLQPYAADLMQRLLKLCQPGDNSPSLRQMAFSAIECVAKILKSDFVAYFDRTLELALLLIKDSSDDDYLLLRSNAVQIINALSAVDGDKFKQQAPQLLAHCMELRQHEEGQLLTYKTMGLICEQIPEQLTPHFAVLVKEACGTIKELLAMPKKADSDADEDAAEQTESAADDDDDDDDDDEEDEAEELTEERHGDQTDNETEGSSLSSMEGSSVDYADGAREAILCLKQLAQHMPDALLPQLMEAERRVTSAAARLEESGKCAVFETLTQFVVLYARQRDMAHAKRKCQEMLPQLINFMRNAKDMEHVVVGYDCLKQLLQLLKAQALAGAGARQLLFGLLRRTLRRGLPCQFNASAELDMEALQHCSQALLEDQLVLQRCCELLPIFGACMSAHQFADHLQLVRNRVLKFLHQSKSSSSSSSLLYYNLLWRCMPALGALAAEYQELLAQLVAACATDAQPAAREFAWQLADWLLQHWASQHAAATLPHLERACSSALLPAAPLSAAERACVCGLSARLMLRDNLLQPALHLDKLLALLFTQLPLAEQCVHYTPLLQALLLLQQQQPQLLQQYAQRCAQLFAAPAHLPPAEATRAAAAQLLIQLTSVAT</sequence>
<evidence type="ECO:0000313" key="2">
    <source>
        <dbReference type="EMBL" id="ALC48200.1"/>
    </source>
</evidence>
<feature type="region of interest" description="Disordered" evidence="1">
    <location>
        <begin position="641"/>
        <end position="702"/>
    </location>
</feature>
<name>A0A0M4F7K9_DROBS</name>
<evidence type="ECO:0000313" key="3">
    <source>
        <dbReference type="Proteomes" id="UP000494163"/>
    </source>
</evidence>
<feature type="compositionally biased region" description="Low complexity" evidence="1">
    <location>
        <begin position="691"/>
        <end position="702"/>
    </location>
</feature>
<organism evidence="2 3">
    <name type="scientific">Drosophila busckii</name>
    <name type="common">Fruit fly</name>
    <dbReference type="NCBI Taxonomy" id="30019"/>
    <lineage>
        <taxon>Eukaryota</taxon>
        <taxon>Metazoa</taxon>
        <taxon>Ecdysozoa</taxon>
        <taxon>Arthropoda</taxon>
        <taxon>Hexapoda</taxon>
        <taxon>Insecta</taxon>
        <taxon>Pterygota</taxon>
        <taxon>Neoptera</taxon>
        <taxon>Endopterygota</taxon>
        <taxon>Diptera</taxon>
        <taxon>Brachycera</taxon>
        <taxon>Muscomorpha</taxon>
        <taxon>Ephydroidea</taxon>
        <taxon>Drosophilidae</taxon>
        <taxon>Drosophila</taxon>
    </lineage>
</organism>
<dbReference type="Proteomes" id="UP000494163">
    <property type="component" value="Chromosome X"/>
</dbReference>
<accession>A0A0M4F7K9</accession>
<dbReference type="OMA" id="IGQDTKM"/>
<evidence type="ECO:0000256" key="1">
    <source>
        <dbReference type="SAM" id="MobiDB-lite"/>
    </source>
</evidence>
<dbReference type="InterPro" id="IPR016024">
    <property type="entry name" value="ARM-type_fold"/>
</dbReference>
<dbReference type="AlphaFoldDB" id="A0A0M4F7K9"/>
<reference evidence="2 3" key="1">
    <citation type="submission" date="2015-08" db="EMBL/GenBank/DDBJ databases">
        <title>Ancestral chromatin configuration constrains chromatin evolution on differentiating sex chromosomes in Drosophila.</title>
        <authorList>
            <person name="Zhou Q."/>
            <person name="Bachtrog D."/>
        </authorList>
    </citation>
    <scope>NUCLEOTIDE SEQUENCE [LARGE SCALE GENOMIC DNA]</scope>
    <source>
        <tissue evidence="2">Whole larvae</tissue>
    </source>
</reference>
<protein>
    <submittedName>
        <fullName evidence="2">Maker265</fullName>
    </submittedName>
</protein>
<gene>
    <name evidence="2" type="ORF">Dbus_chrXg56</name>
</gene>
<keyword evidence="3" id="KW-1185">Reference proteome</keyword>
<dbReference type="EMBL" id="CP012528">
    <property type="protein sequence ID" value="ALC48200.1"/>
    <property type="molecule type" value="Genomic_DNA"/>
</dbReference>